<dbReference type="Pfam" id="PF23559">
    <property type="entry name" value="WHD_DRP"/>
    <property type="match status" value="1"/>
</dbReference>
<protein>
    <recommendedName>
        <fullName evidence="8">NB-ARC domain-containing protein</fullName>
    </recommendedName>
</protein>
<dbReference type="PANTHER" id="PTHR23155">
    <property type="entry name" value="DISEASE RESISTANCE PROTEIN RP"/>
    <property type="match status" value="1"/>
</dbReference>
<dbReference type="Gene3D" id="1.10.8.430">
    <property type="entry name" value="Helical domain of apoptotic protease-activating factors"/>
    <property type="match status" value="1"/>
</dbReference>
<evidence type="ECO:0000256" key="2">
    <source>
        <dbReference type="ARBA" id="ARBA00022737"/>
    </source>
</evidence>
<evidence type="ECO:0008006" key="8">
    <source>
        <dbReference type="Google" id="ProtNLM"/>
    </source>
</evidence>
<dbReference type="InterPro" id="IPR042197">
    <property type="entry name" value="Apaf_helical"/>
</dbReference>
<dbReference type="GO" id="GO:0002758">
    <property type="term" value="P:innate immune response-activating signaling pathway"/>
    <property type="evidence" value="ECO:0007669"/>
    <property type="project" value="UniProtKB-ARBA"/>
</dbReference>
<evidence type="ECO:0000256" key="1">
    <source>
        <dbReference type="ARBA" id="ARBA00022614"/>
    </source>
</evidence>
<dbReference type="SUPFAM" id="SSF52540">
    <property type="entry name" value="P-loop containing nucleoside triphosphate hydrolases"/>
    <property type="match status" value="1"/>
</dbReference>
<gene>
    <name evidence="6" type="ORF">NCGR_LOCUS36179</name>
</gene>
<dbReference type="AlphaFoldDB" id="A0A811PWY0"/>
<dbReference type="Pfam" id="PF23598">
    <property type="entry name" value="LRR_14"/>
    <property type="match status" value="1"/>
</dbReference>
<dbReference type="Proteomes" id="UP000604825">
    <property type="component" value="Unassembled WGS sequence"/>
</dbReference>
<dbReference type="GO" id="GO:0009626">
    <property type="term" value="P:plant-type hypersensitive response"/>
    <property type="evidence" value="ECO:0007669"/>
    <property type="project" value="UniProtKB-ARBA"/>
</dbReference>
<keyword evidence="2" id="KW-0677">Repeat</keyword>
<proteinExistence type="predicted"/>
<feature type="domain" description="Disease resistance protein winged helix" evidence="4">
    <location>
        <begin position="74"/>
        <end position="151"/>
    </location>
</feature>
<keyword evidence="3" id="KW-0611">Plant defense</keyword>
<organism evidence="6 7">
    <name type="scientific">Miscanthus lutarioriparius</name>
    <dbReference type="NCBI Taxonomy" id="422564"/>
    <lineage>
        <taxon>Eukaryota</taxon>
        <taxon>Viridiplantae</taxon>
        <taxon>Streptophyta</taxon>
        <taxon>Embryophyta</taxon>
        <taxon>Tracheophyta</taxon>
        <taxon>Spermatophyta</taxon>
        <taxon>Magnoliopsida</taxon>
        <taxon>Liliopsida</taxon>
        <taxon>Poales</taxon>
        <taxon>Poaceae</taxon>
        <taxon>PACMAD clade</taxon>
        <taxon>Panicoideae</taxon>
        <taxon>Andropogonodae</taxon>
        <taxon>Andropogoneae</taxon>
        <taxon>Saccharinae</taxon>
        <taxon>Miscanthus</taxon>
    </lineage>
</organism>
<reference evidence="6" key="1">
    <citation type="submission" date="2020-10" db="EMBL/GenBank/DDBJ databases">
        <authorList>
            <person name="Han B."/>
            <person name="Lu T."/>
            <person name="Zhao Q."/>
            <person name="Huang X."/>
            <person name="Zhao Y."/>
        </authorList>
    </citation>
    <scope>NUCLEOTIDE SEQUENCE</scope>
</reference>
<evidence type="ECO:0000313" key="6">
    <source>
        <dbReference type="EMBL" id="CAD6252528.1"/>
    </source>
</evidence>
<keyword evidence="7" id="KW-1185">Reference proteome</keyword>
<dbReference type="Gene3D" id="1.10.10.10">
    <property type="entry name" value="Winged helix-like DNA-binding domain superfamily/Winged helix DNA-binding domain"/>
    <property type="match status" value="1"/>
</dbReference>
<dbReference type="InterPro" id="IPR032675">
    <property type="entry name" value="LRR_dom_sf"/>
</dbReference>
<dbReference type="InterPro" id="IPR055414">
    <property type="entry name" value="LRR_R13L4/SHOC2-like"/>
</dbReference>
<dbReference type="InterPro" id="IPR003591">
    <property type="entry name" value="Leu-rich_rpt_typical-subtyp"/>
</dbReference>
<evidence type="ECO:0000259" key="5">
    <source>
        <dbReference type="Pfam" id="PF23598"/>
    </source>
</evidence>
<dbReference type="EMBL" id="CAJGYO010000009">
    <property type="protein sequence ID" value="CAD6252528.1"/>
    <property type="molecule type" value="Genomic_DNA"/>
</dbReference>
<dbReference type="Gene3D" id="3.80.10.10">
    <property type="entry name" value="Ribonuclease Inhibitor"/>
    <property type="match status" value="1"/>
</dbReference>
<name>A0A811PWY0_9POAL</name>
<dbReference type="FunFam" id="1.10.10.10:FF:000322">
    <property type="entry name" value="Probable disease resistance protein At1g63360"/>
    <property type="match status" value="1"/>
</dbReference>
<dbReference type="InterPro" id="IPR036388">
    <property type="entry name" value="WH-like_DNA-bd_sf"/>
</dbReference>
<feature type="domain" description="Disease resistance R13L4/SHOC-2-like LRR" evidence="5">
    <location>
        <begin position="214"/>
        <end position="385"/>
    </location>
</feature>
<sequence>MEILENCDGLPLAIKLIGGGLLSTRHPSEREWKAILNMPAWSLTGLPLDLDNRLYLRYEDLSPQLKQCFLYCSMFPKGVPILQDEVTEMWISEGLIQPPDKRSTSSHEYDLEDKATEYYQELIKRNLIEPIEGYYLTGFRCTMHDVVRSFAEYLAREESVMVGQEQANTGGGGVLVRRLSVGQTVLVVEWAVLQRHESLRTLIVNSRVNFHPGDSVGSFSGLRVMYILSANSDTLVPSLSRLKHLRYLHLEDTDISRLPDDIHKMKFLLYISLVDCKSLCYLPGSITKLVHLRSLNIDGSNVSVVPKGFGELTNLRSLYGFPVHVDMDASSSWCSLQELEPLSQLKDLTLHGLEKVQDSRMAEMAMISSKHHLRELQLDILWGQFGNAGNHGCTGHQVYWPQFQASSTMAATVTATSTSAPFPKLRRLYLNGLPECEEWEWNDCEEHSDVETAIAMPCLEKLQIDNCKLSCLPPGLASSKRHALRELNLYELTNLTHVENFPSVVELDVFDCPELKRINGLPMLQKIRIVRCTKLEVLEGVPALDSLRLEDATMDTLPEYLRAVNPRYLELGCNLELCESSLSPGSSEWNKISHIGKRNIGWLED</sequence>
<dbReference type="InterPro" id="IPR044974">
    <property type="entry name" value="Disease_R_plants"/>
</dbReference>
<dbReference type="PANTHER" id="PTHR23155:SF1211">
    <property type="entry name" value="OS09G0313500 PROTEIN"/>
    <property type="match status" value="1"/>
</dbReference>
<dbReference type="GO" id="GO:0042742">
    <property type="term" value="P:defense response to bacterium"/>
    <property type="evidence" value="ECO:0007669"/>
    <property type="project" value="UniProtKB-ARBA"/>
</dbReference>
<dbReference type="SUPFAM" id="SSF52058">
    <property type="entry name" value="L domain-like"/>
    <property type="match status" value="1"/>
</dbReference>
<dbReference type="InterPro" id="IPR027417">
    <property type="entry name" value="P-loop_NTPase"/>
</dbReference>
<keyword evidence="1" id="KW-0433">Leucine-rich repeat</keyword>
<dbReference type="InterPro" id="IPR058922">
    <property type="entry name" value="WHD_DRP"/>
</dbReference>
<evidence type="ECO:0000256" key="3">
    <source>
        <dbReference type="ARBA" id="ARBA00022821"/>
    </source>
</evidence>
<dbReference type="OrthoDB" id="762143at2759"/>
<evidence type="ECO:0000259" key="4">
    <source>
        <dbReference type="Pfam" id="PF23559"/>
    </source>
</evidence>
<accession>A0A811PWY0</accession>
<dbReference type="SMART" id="SM00369">
    <property type="entry name" value="LRR_TYP"/>
    <property type="match status" value="3"/>
</dbReference>
<comment type="caution">
    <text evidence="6">The sequence shown here is derived from an EMBL/GenBank/DDBJ whole genome shotgun (WGS) entry which is preliminary data.</text>
</comment>
<evidence type="ECO:0000313" key="7">
    <source>
        <dbReference type="Proteomes" id="UP000604825"/>
    </source>
</evidence>